<dbReference type="Pfam" id="PF14106">
    <property type="entry name" value="DUF4279"/>
    <property type="match status" value="1"/>
</dbReference>
<dbReference type="OrthoDB" id="893918at2"/>
<evidence type="ECO:0000313" key="1">
    <source>
        <dbReference type="EMBL" id="RNC96251.1"/>
    </source>
</evidence>
<name>A0A3M8H1D9_9BACI</name>
<protein>
    <submittedName>
        <fullName evidence="1">DUF4279 domain-containing protein</fullName>
    </submittedName>
</protein>
<dbReference type="RefSeq" id="WP_122973574.1">
    <property type="nucleotide sequence ID" value="NZ_RHLQ01000069.1"/>
</dbReference>
<reference evidence="1 2" key="1">
    <citation type="journal article" date="2014" name="Int. J. Syst. Evol. Microbiol.">
        <title>Lysinibacillus halotolerans sp. nov., isolated from saline-alkaline soil.</title>
        <authorList>
            <person name="Kong D."/>
            <person name="Wang Y."/>
            <person name="Zhao B."/>
            <person name="Li Y."/>
            <person name="Song J."/>
            <person name="Zhai Y."/>
            <person name="Zhang C."/>
            <person name="Wang H."/>
            <person name="Chen X."/>
            <person name="Zhao B."/>
            <person name="Ruan Z."/>
        </authorList>
    </citation>
    <scope>NUCLEOTIDE SEQUENCE [LARGE SCALE GENOMIC DNA]</scope>
    <source>
        <strain evidence="1 2">MCCC 1A12703</strain>
    </source>
</reference>
<dbReference type="EMBL" id="RHLQ01000069">
    <property type="protein sequence ID" value="RNC96251.1"/>
    <property type="molecule type" value="Genomic_DNA"/>
</dbReference>
<gene>
    <name evidence="1" type="ORF">EC501_17180</name>
</gene>
<accession>A0A3M8H1D9</accession>
<comment type="caution">
    <text evidence="1">The sequence shown here is derived from an EMBL/GenBank/DDBJ whole genome shotgun (WGS) entry which is preliminary data.</text>
</comment>
<dbReference type="Proteomes" id="UP000279909">
    <property type="component" value="Unassembled WGS sequence"/>
</dbReference>
<dbReference type="AlphaFoldDB" id="A0A3M8H1D9"/>
<sequence>MDKDFVTITFNRDTAFIRFSIVADEWPIDKFTEEIGIKPTEVYKKGDPYIRGKRKSTRVETVWSIETGIVYRRYDDDEDKNIFESLIAPFKSKIALINKYRKKYELTCIFFVHYVFYDASTPGTRLDPSVISFANNIEAIIDVYIDNKLTLEDEGWF</sequence>
<evidence type="ECO:0000313" key="2">
    <source>
        <dbReference type="Proteomes" id="UP000279909"/>
    </source>
</evidence>
<organism evidence="1 2">
    <name type="scientific">Lysinibacillus halotolerans</name>
    <dbReference type="NCBI Taxonomy" id="1368476"/>
    <lineage>
        <taxon>Bacteria</taxon>
        <taxon>Bacillati</taxon>
        <taxon>Bacillota</taxon>
        <taxon>Bacilli</taxon>
        <taxon>Bacillales</taxon>
        <taxon>Bacillaceae</taxon>
        <taxon>Lysinibacillus</taxon>
    </lineage>
</organism>
<dbReference type="InterPro" id="IPR025459">
    <property type="entry name" value="DUF4279"/>
</dbReference>
<proteinExistence type="predicted"/>
<keyword evidence="2" id="KW-1185">Reference proteome</keyword>